<evidence type="ECO:0000313" key="2">
    <source>
        <dbReference type="Proteomes" id="UP001501414"/>
    </source>
</evidence>
<dbReference type="EMBL" id="BAAAJK010000021">
    <property type="protein sequence ID" value="GAA1393173.1"/>
    <property type="molecule type" value="Genomic_DNA"/>
</dbReference>
<dbReference type="InterPro" id="IPR036390">
    <property type="entry name" value="WH_DNA-bd_sf"/>
</dbReference>
<dbReference type="Gene3D" id="1.10.10.10">
    <property type="entry name" value="Winged helix-like DNA-binding domain superfamily/Winged helix DNA-binding domain"/>
    <property type="match status" value="1"/>
</dbReference>
<evidence type="ECO:0008006" key="3">
    <source>
        <dbReference type="Google" id="ProtNLM"/>
    </source>
</evidence>
<protein>
    <recommendedName>
        <fullName evidence="3">MarR family transcriptional regulator</fullName>
    </recommendedName>
</protein>
<accession>A0ABN1XYR5</accession>
<name>A0ABN1XYR5_9PSEU</name>
<dbReference type="SUPFAM" id="SSF46785">
    <property type="entry name" value="Winged helix' DNA-binding domain"/>
    <property type="match status" value="1"/>
</dbReference>
<comment type="caution">
    <text evidence="1">The sequence shown here is derived from an EMBL/GenBank/DDBJ whole genome shotgun (WGS) entry which is preliminary data.</text>
</comment>
<dbReference type="InterPro" id="IPR036388">
    <property type="entry name" value="WH-like_DNA-bd_sf"/>
</dbReference>
<dbReference type="Proteomes" id="UP001501414">
    <property type="component" value="Unassembled WGS sequence"/>
</dbReference>
<proteinExistence type="predicted"/>
<gene>
    <name evidence="1" type="ORF">GCM10009613_39370</name>
</gene>
<keyword evidence="2" id="KW-1185">Reference proteome</keyword>
<dbReference type="RefSeq" id="WP_344024586.1">
    <property type="nucleotide sequence ID" value="NZ_BAAAJK010000021.1"/>
</dbReference>
<evidence type="ECO:0000313" key="1">
    <source>
        <dbReference type="EMBL" id="GAA1393173.1"/>
    </source>
</evidence>
<organism evidence="1 2">
    <name type="scientific">Pseudonocardia kongjuensis</name>
    <dbReference type="NCBI Taxonomy" id="102227"/>
    <lineage>
        <taxon>Bacteria</taxon>
        <taxon>Bacillati</taxon>
        <taxon>Actinomycetota</taxon>
        <taxon>Actinomycetes</taxon>
        <taxon>Pseudonocardiales</taxon>
        <taxon>Pseudonocardiaceae</taxon>
        <taxon>Pseudonocardia</taxon>
    </lineage>
</organism>
<reference evidence="1 2" key="1">
    <citation type="journal article" date="2019" name="Int. J. Syst. Evol. Microbiol.">
        <title>The Global Catalogue of Microorganisms (GCM) 10K type strain sequencing project: providing services to taxonomists for standard genome sequencing and annotation.</title>
        <authorList>
            <consortium name="The Broad Institute Genomics Platform"/>
            <consortium name="The Broad Institute Genome Sequencing Center for Infectious Disease"/>
            <person name="Wu L."/>
            <person name="Ma J."/>
        </authorList>
    </citation>
    <scope>NUCLEOTIDE SEQUENCE [LARGE SCALE GENOMIC DNA]</scope>
    <source>
        <strain evidence="1 2">JCM 11896</strain>
    </source>
</reference>
<sequence>MTAFGTQLLGRTEKALNALLLRELAGTGLDEHRWIALTLTVAGGPDATGRIAGALQVDRATAEARLDELAAAGLVRTGSSGDGGPAATAEGIALRERIVAATGRITAQLWGDLPPADLTVAGDVLHTVLSRARAALATG</sequence>